<feature type="domain" description="AAA+ ATPase" evidence="7">
    <location>
        <begin position="1339"/>
        <end position="1475"/>
    </location>
</feature>
<proteinExistence type="inferred from homology"/>
<sequence length="2314" mass="256608">MADDGAAAAARQTRLIKLFDSYAKGGRTVKSANDSKLWLEAICTRKDAANCVERLVASDNAMKALQISLRFDNSPGFLNGPLKDFMLYIQDPTVQQLCNGVLYKQLLGLLVEPPTLWQAMVRSHLSKQLEQDTELGFASMLVDLLSWTERPPYDAFQDAKDISARQTLLRSESADIRALGYQVQSLVRARSTNTNHDVNGPGGRHDNDHADFRQIAIFPTRDELLSKGKPFLRRGDAIYDTPFEQRAVIHLDNQFRLLREDFLAELRSDLEKLRQGGKGKRPGMRLRGLALAGVYCGKTRASHPFSLRVTFREGAGQFPGLEPSKRKIFLKDNPKFLKHQALGAILDGKDVIAFATLSRIEELLLLEDPELALQLQGRAAVELILRALKRTNELDFVLVDTSAFAYEPVLQCLQRQMDLPLSEELLSFTATEDDDRIRCSGVVSAELADKIEDAEGQGLDAILDLPKPVNLEASQTTSLLAALRQSVSLIQGPPGTGKSFIGALLAKALHDHSREKILVICYTNHALDQFLEDLLDIGISPESMVRLGSKSTPRTKPFSLSELSRNRRTPQMWDIINKLNSDTEIQRDTLDGLMADFKGYAPSKTNVLDYLEFSEDDGEFYDAFQLPKTEDGATIVGRGGRTVGPTYLFDQWVNGWQAGVFQDAVQSEHAHIWSMEKDSRTRLLTSWHSQILQEMVSGIGAVVEDFNVMESALRAALDQKDTDLLKQRTIIACTTTAAAKYTKHLQTVGPGIVLVEEAGEVLESHVLTALTKATKQLILIGDHQQLRPKVNNYELTVEKGKGYDLNCSLFERLIKAGYPHTTLQEQHRMPPEISALVRKLTYPYLVDAESTSNRESIRGLRSRVVFIDHRQPEVASKIADRRDEGASGSKSNEYESAMVLKIVRYMAQQGYGTDAQTVLTPYLGQLTLLRRDLAQENDPVLNDLDSFDLIRAGAMSVSSAASGKRPIRLSTVDNYQGEESDIVIVSLTRSNADGDIGFMQSPERLNVLLSRARKALILVGNSETFVTSRKGAETWRPLIEHLSDTNAIFDGLPVRCEQHPEVKSNLCEPTDFDSQCPEGGCSALCGAKLKCGIHECTRKCHRNQDHSKVQCMELLSDECPKKHKLRWRCHALRPATCHTCDEEARIAAERLQRDLDLENRRQALQAAYAERLANVQCEIDHERHTMKVEREVAEQETVLRQRQQDLHDVKAQALRQTQRMAERKKPTTNAATDTDSVPGSLPADSSAQSNMIHNRSQPHDNTPETTQTVTDDDDEGASAPRTSAACDEWHHQKVYEKAQDESMDRLMDMIGLENVKKAFLEIKARIDLAMRQGSDVKKDRFGAALLGNPGTGKTTVARLYAKFLSSGGALPGDHFVETTGSKLANDGVQRCRKLLDDILNSGGGALFIDEAYQLTSGSSYGGGAVLDFLLAEVENFTGKVVFIIAGYNKQMEAFFAHNPGIPSRFPSTIQFADYEDTELLKILNYGLTRRYDNAMKVEGGAYGLYARILTRRLGRGRGKPGFGNARAVENILSNVLARQAKRISKARRAGTLPDDMLLVKEDLIGPEPSDVLRGNASWSKLNGMTGLGSVKDAITALFSSIDFNYRRELEEQPLVDFSLNKVFLGSPGTGKTTVAKLYGRILLDLGLLSNGEVLVKTLADFVGSVMGGSEANTKAILDNAKGKVLVIDEAYGLYGGSGISDPYRTAVIDTIVAEVQNVPGDDRCVLLLGYKEQMEEMMQNVNPGLRRRFSPDSAFVFEDFNDEQMAVIFDAKLKSIGFKVTPRAREVALEMLQRARNRPNFGNAGEIDNLLNDTKTRQQKRLASEGYAAPSMFEAHDFDEDHARGERATTNLAMLFKDVIGCDGIVSQLQGYQEVAAKMKACGMDPRDELPFTFLFRGPPGTGKTTTARKMGKVYYDMGFLAKAEVVDCSAKDLVGEYVGQTGPKTQKLLERALGKVLFIDEAYRLATGPYAKEAVDQLVDCVTKTQFAQKVVVILAGYEHDINRLMDVNPGLSSRFADSVDFRAMTAEESFKLLGSLFKQKPQIKSVVLQTPNPAFELSAVSKLQQLCSLANFASARDIQTLAKKLTQRLMRTADGSASLSEAMVLDEIAKLVKERSDRTDSVLLMTNVPPSDTPLLAQQQHLNQARSAPHNLATTEAMDPESVQETEQNAGAGESDELKNNHNGDGPDDKDGRRLAIRDAGVSDAVWAQLQEDRLREEEEQQEALRLQQEEARLKEWLRKCADAKRQQELAEIERKRKALAEKLKQEALMKKKLAQMGRCPMGYEWIRQASGYRCAGGSHYLSDGDVKGLCG</sequence>
<protein>
    <recommendedName>
        <fullName evidence="7">AAA+ ATPase domain-containing protein</fullName>
    </recommendedName>
</protein>
<dbReference type="InterPro" id="IPR047187">
    <property type="entry name" value="SF1_C_Upf1"/>
</dbReference>
<evidence type="ECO:0000313" key="9">
    <source>
        <dbReference type="Proteomes" id="UP001274830"/>
    </source>
</evidence>
<feature type="region of interest" description="Disordered" evidence="6">
    <location>
        <begin position="1213"/>
        <end position="1288"/>
    </location>
</feature>
<dbReference type="Pfam" id="PF13087">
    <property type="entry name" value="AAA_12"/>
    <property type="match status" value="1"/>
</dbReference>
<dbReference type="InterPro" id="IPR000641">
    <property type="entry name" value="CbxX/CfxQ"/>
</dbReference>
<dbReference type="InterPro" id="IPR003593">
    <property type="entry name" value="AAA+_ATPase"/>
</dbReference>
<keyword evidence="4" id="KW-0067">ATP-binding</keyword>
<comment type="similarity">
    <text evidence="1">Belongs to the CbxX/CfxQ family.</text>
</comment>
<name>A0AAE0WFW1_9PEZI</name>
<dbReference type="PANTHER" id="PTHR43392:SF2">
    <property type="entry name" value="AAA-TYPE ATPASE FAMILY PROTEIN _ ANKYRIN REPEAT FAMILY PROTEIN"/>
    <property type="match status" value="1"/>
</dbReference>
<gene>
    <name evidence="8" type="ORF">LTR78_008074</name>
</gene>
<dbReference type="GO" id="GO:0004386">
    <property type="term" value="F:helicase activity"/>
    <property type="evidence" value="ECO:0007669"/>
    <property type="project" value="InterPro"/>
</dbReference>
<feature type="compositionally biased region" description="Polar residues" evidence="6">
    <location>
        <begin position="1227"/>
        <end position="1255"/>
    </location>
</feature>
<evidence type="ECO:0000256" key="4">
    <source>
        <dbReference type="ARBA" id="ARBA00022840"/>
    </source>
</evidence>
<accession>A0AAE0WFW1</accession>
<feature type="domain" description="AAA+ ATPase" evidence="7">
    <location>
        <begin position="1617"/>
        <end position="1858"/>
    </location>
</feature>
<dbReference type="InterPro" id="IPR027417">
    <property type="entry name" value="P-loop_NTPase"/>
</dbReference>
<keyword evidence="5" id="KW-0175">Coiled coil</keyword>
<dbReference type="Pfam" id="PF00004">
    <property type="entry name" value="AAA"/>
    <property type="match status" value="3"/>
</dbReference>
<evidence type="ECO:0000256" key="5">
    <source>
        <dbReference type="SAM" id="Coils"/>
    </source>
</evidence>
<evidence type="ECO:0000259" key="7">
    <source>
        <dbReference type="SMART" id="SM00382"/>
    </source>
</evidence>
<dbReference type="InterPro" id="IPR041677">
    <property type="entry name" value="DNA2/NAM7_AAA_11"/>
</dbReference>
<dbReference type="Proteomes" id="UP001274830">
    <property type="component" value="Unassembled WGS sequence"/>
</dbReference>
<dbReference type="EMBL" id="JAUTXT010000036">
    <property type="protein sequence ID" value="KAK3672103.1"/>
    <property type="molecule type" value="Genomic_DNA"/>
</dbReference>
<dbReference type="PRINTS" id="PR00819">
    <property type="entry name" value="CBXCFQXSUPER"/>
</dbReference>
<dbReference type="InterPro" id="IPR041627">
    <property type="entry name" value="AAA_lid_6"/>
</dbReference>
<dbReference type="CDD" id="cd00009">
    <property type="entry name" value="AAA"/>
    <property type="match status" value="2"/>
</dbReference>
<dbReference type="GO" id="GO:0016887">
    <property type="term" value="F:ATP hydrolysis activity"/>
    <property type="evidence" value="ECO:0007669"/>
    <property type="project" value="InterPro"/>
</dbReference>
<feature type="domain" description="AAA+ ATPase" evidence="7">
    <location>
        <begin position="1890"/>
        <end position="2027"/>
    </location>
</feature>
<dbReference type="CDD" id="cd06008">
    <property type="entry name" value="NF-X1-zinc-finger"/>
    <property type="match status" value="1"/>
</dbReference>
<dbReference type="PANTHER" id="PTHR43392">
    <property type="entry name" value="AAA-TYPE ATPASE FAMILY PROTEIN / ANKYRIN REPEAT FAMILY PROTEIN"/>
    <property type="match status" value="1"/>
</dbReference>
<dbReference type="FunFam" id="3.40.50.300:FF:001660">
    <property type="entry name" value="NF-X1 finger and helicase protein, putative"/>
    <property type="match status" value="1"/>
</dbReference>
<dbReference type="SMART" id="SM00382">
    <property type="entry name" value="AAA"/>
    <property type="match status" value="4"/>
</dbReference>
<dbReference type="Pfam" id="PF17866">
    <property type="entry name" value="AAA_lid_6"/>
    <property type="match status" value="2"/>
</dbReference>
<dbReference type="Gene3D" id="1.10.8.60">
    <property type="match status" value="1"/>
</dbReference>
<comment type="caution">
    <text evidence="8">The sequence shown here is derived from an EMBL/GenBank/DDBJ whole genome shotgun (WGS) entry which is preliminary data.</text>
</comment>
<keyword evidence="3" id="KW-0347">Helicase</keyword>
<feature type="region of interest" description="Disordered" evidence="6">
    <location>
        <begin position="2159"/>
        <end position="2195"/>
    </location>
</feature>
<dbReference type="SUPFAM" id="SSF52540">
    <property type="entry name" value="P-loop containing nucleoside triphosphate hydrolases"/>
    <property type="match status" value="4"/>
</dbReference>
<keyword evidence="3" id="KW-0378">Hydrolase</keyword>
<feature type="compositionally biased region" description="Basic and acidic residues" evidence="6">
    <location>
        <begin position="2178"/>
        <end position="2195"/>
    </location>
</feature>
<reference evidence="8" key="1">
    <citation type="submission" date="2023-07" db="EMBL/GenBank/DDBJ databases">
        <title>Black Yeasts Isolated from many extreme environments.</title>
        <authorList>
            <person name="Coleine C."/>
            <person name="Stajich J.E."/>
            <person name="Selbmann L."/>
        </authorList>
    </citation>
    <scope>NUCLEOTIDE SEQUENCE</scope>
    <source>
        <strain evidence="8">CCFEE 5485</strain>
    </source>
</reference>
<dbReference type="CDD" id="cd17936">
    <property type="entry name" value="EEXXEc_NFX1"/>
    <property type="match status" value="1"/>
</dbReference>
<evidence type="ECO:0000256" key="6">
    <source>
        <dbReference type="SAM" id="MobiDB-lite"/>
    </source>
</evidence>
<dbReference type="InterPro" id="IPR041679">
    <property type="entry name" value="DNA2/NAM7-like_C"/>
</dbReference>
<keyword evidence="2" id="KW-0547">Nucleotide-binding</keyword>
<feature type="coiled-coil region" evidence="5">
    <location>
        <begin position="2210"/>
        <end position="2272"/>
    </location>
</feature>
<dbReference type="InterPro" id="IPR050773">
    <property type="entry name" value="CbxX/CfxQ_RuBisCO_ESX"/>
</dbReference>
<dbReference type="GO" id="GO:0005524">
    <property type="term" value="F:ATP binding"/>
    <property type="evidence" value="ECO:0007669"/>
    <property type="project" value="UniProtKB-KW"/>
</dbReference>
<dbReference type="InterPro" id="IPR003959">
    <property type="entry name" value="ATPase_AAA_core"/>
</dbReference>
<dbReference type="CDD" id="cd18808">
    <property type="entry name" value="SF1_C_Upf1"/>
    <property type="match status" value="1"/>
</dbReference>
<feature type="domain" description="AAA+ ATPase" evidence="7">
    <location>
        <begin position="484"/>
        <end position="1053"/>
    </location>
</feature>
<dbReference type="Gene3D" id="3.40.50.300">
    <property type="entry name" value="P-loop containing nucleotide triphosphate hydrolases"/>
    <property type="match status" value="5"/>
</dbReference>
<evidence type="ECO:0000256" key="3">
    <source>
        <dbReference type="ARBA" id="ARBA00022806"/>
    </source>
</evidence>
<dbReference type="FunFam" id="1.10.8.60:FF:000160">
    <property type="entry name" value="WGS project CABT00000000 data, contig 2.55"/>
    <property type="match status" value="1"/>
</dbReference>
<evidence type="ECO:0000256" key="1">
    <source>
        <dbReference type="ARBA" id="ARBA00010378"/>
    </source>
</evidence>
<evidence type="ECO:0000256" key="2">
    <source>
        <dbReference type="ARBA" id="ARBA00022741"/>
    </source>
</evidence>
<dbReference type="Pfam" id="PF13086">
    <property type="entry name" value="AAA_11"/>
    <property type="match status" value="1"/>
</dbReference>
<keyword evidence="9" id="KW-1185">Reference proteome</keyword>
<dbReference type="FunFam" id="3.40.50.300:FF:000216">
    <property type="entry name" value="Type VII secretion ATPase EccA"/>
    <property type="match status" value="3"/>
</dbReference>
<organism evidence="8 9">
    <name type="scientific">Recurvomyces mirabilis</name>
    <dbReference type="NCBI Taxonomy" id="574656"/>
    <lineage>
        <taxon>Eukaryota</taxon>
        <taxon>Fungi</taxon>
        <taxon>Dikarya</taxon>
        <taxon>Ascomycota</taxon>
        <taxon>Pezizomycotina</taxon>
        <taxon>Dothideomycetes</taxon>
        <taxon>Dothideomycetidae</taxon>
        <taxon>Mycosphaerellales</taxon>
        <taxon>Teratosphaeriaceae</taxon>
        <taxon>Recurvomyces</taxon>
    </lineage>
</organism>
<evidence type="ECO:0000313" key="8">
    <source>
        <dbReference type="EMBL" id="KAK3672103.1"/>
    </source>
</evidence>